<dbReference type="Proteomes" id="UP000625316">
    <property type="component" value="Unassembled WGS sequence"/>
</dbReference>
<protein>
    <submittedName>
        <fullName evidence="4">HlyD family efflux transporter periplasmic adaptor subunit</fullName>
    </submittedName>
</protein>
<keyword evidence="5" id="KW-1185">Reference proteome</keyword>
<evidence type="ECO:0000256" key="2">
    <source>
        <dbReference type="ARBA" id="ARBA00023054"/>
    </source>
</evidence>
<sequence>MSGVVVDPHSAPPDAGRWPKWWLPIAGLTALLVVGGTVLTVRHFSAGSAPVVVESPPALKTVSALGRLEPAGEIIQVAAPAGTAGTRLEQLRVKLGDLVTAGKVLAVLDIQAKYQAAVAQAQSRVRMSQAKLAKVKSGAKSGAIRAQTSQIEQFRIERADQMMAQQAKIQRLRANLKGEVAAQQATVDRRAAEYRNAKVDRARFDQLYNSGGISASQRDSAKLKVDTAWQQWQEAIAMLEKQRTARQAEIVEAQAMLNRIRAGQAQQIKQARANLDRIAEVRPADVQIAQAEVAEAQANLRQAQATLATAYVRAPQSGQVLKIHTRAGETIRSMGDTLGVLDLGQTQQMVAVAEVYDSDVGKIQSGQTATVRATSIGEKLQGRVTEVGYKVQRQNVVNTDPTSNIDARIVEVRVQLDAGSSQKVAKLTNLQVEVSIDLDQDVAR</sequence>
<dbReference type="InterPro" id="IPR050465">
    <property type="entry name" value="UPF0194_transport"/>
</dbReference>
<organism evidence="4 5">
    <name type="scientific">Romeriopsis navalis LEGE 11480</name>
    <dbReference type="NCBI Taxonomy" id="2777977"/>
    <lineage>
        <taxon>Bacteria</taxon>
        <taxon>Bacillati</taxon>
        <taxon>Cyanobacteriota</taxon>
        <taxon>Cyanophyceae</taxon>
        <taxon>Leptolyngbyales</taxon>
        <taxon>Leptolyngbyaceae</taxon>
        <taxon>Romeriopsis</taxon>
        <taxon>Romeriopsis navalis</taxon>
    </lineage>
</organism>
<evidence type="ECO:0000313" key="5">
    <source>
        <dbReference type="Proteomes" id="UP000625316"/>
    </source>
</evidence>
<dbReference type="AlphaFoldDB" id="A0A928Z2K8"/>
<keyword evidence="2 3" id="KW-0175">Coiled coil</keyword>
<dbReference type="RefSeq" id="WP_264323050.1">
    <property type="nucleotide sequence ID" value="NZ_JADEXQ010000001.1"/>
</dbReference>
<dbReference type="SUPFAM" id="SSF111369">
    <property type="entry name" value="HlyD-like secretion proteins"/>
    <property type="match status" value="1"/>
</dbReference>
<dbReference type="GO" id="GO:0030313">
    <property type="term" value="C:cell envelope"/>
    <property type="evidence" value="ECO:0007669"/>
    <property type="project" value="UniProtKB-SubCell"/>
</dbReference>
<comment type="caution">
    <text evidence="4">The sequence shown here is derived from an EMBL/GenBank/DDBJ whole genome shotgun (WGS) entry which is preliminary data.</text>
</comment>
<evidence type="ECO:0000256" key="1">
    <source>
        <dbReference type="ARBA" id="ARBA00004196"/>
    </source>
</evidence>
<dbReference type="Gene3D" id="2.40.50.100">
    <property type="match status" value="1"/>
</dbReference>
<dbReference type="PANTHER" id="PTHR32347">
    <property type="entry name" value="EFFLUX SYSTEM COMPONENT YKNX-RELATED"/>
    <property type="match status" value="1"/>
</dbReference>
<dbReference type="PANTHER" id="PTHR32347:SF27">
    <property type="entry name" value="RND EFFLUX PUMP MEMBRANE FUSION PROTEIN BARREL-SANDWICH DOMAIN-CONTAINING PROTEIN"/>
    <property type="match status" value="1"/>
</dbReference>
<dbReference type="Gene3D" id="2.40.30.170">
    <property type="match status" value="1"/>
</dbReference>
<dbReference type="InterPro" id="IPR014315">
    <property type="entry name" value="ABC_heterocyst_DevB"/>
</dbReference>
<dbReference type="NCBIfam" id="TIGR02971">
    <property type="entry name" value="heterocyst_DevB"/>
    <property type="match status" value="1"/>
</dbReference>
<dbReference type="EMBL" id="JADEXQ010000001">
    <property type="protein sequence ID" value="MBE9028233.1"/>
    <property type="molecule type" value="Genomic_DNA"/>
</dbReference>
<evidence type="ECO:0000313" key="4">
    <source>
        <dbReference type="EMBL" id="MBE9028233.1"/>
    </source>
</evidence>
<reference evidence="4" key="1">
    <citation type="submission" date="2020-10" db="EMBL/GenBank/DDBJ databases">
        <authorList>
            <person name="Castelo-Branco R."/>
            <person name="Eusebio N."/>
            <person name="Adriana R."/>
            <person name="Vieira A."/>
            <person name="Brugerolle De Fraissinette N."/>
            <person name="Rezende De Castro R."/>
            <person name="Schneider M.P."/>
            <person name="Vasconcelos V."/>
            <person name="Leao P.N."/>
        </authorList>
    </citation>
    <scope>NUCLEOTIDE SEQUENCE</scope>
    <source>
        <strain evidence="4">LEGE 11480</strain>
    </source>
</reference>
<comment type="subcellular location">
    <subcellularLocation>
        <location evidence="1">Cell envelope</location>
    </subcellularLocation>
</comment>
<accession>A0A928Z2K8</accession>
<gene>
    <name evidence="4" type="ORF">IQ266_00500</name>
</gene>
<feature type="coiled-coil region" evidence="3">
    <location>
        <begin position="286"/>
        <end position="313"/>
    </location>
</feature>
<proteinExistence type="predicted"/>
<evidence type="ECO:0000256" key="3">
    <source>
        <dbReference type="SAM" id="Coils"/>
    </source>
</evidence>
<name>A0A928Z2K8_9CYAN</name>